<dbReference type="PANTHER" id="PTHR18964:SF149">
    <property type="entry name" value="BIFUNCTIONAL UDP-N-ACETYLGLUCOSAMINE 2-EPIMERASE_N-ACETYLMANNOSAMINE KINASE"/>
    <property type="match status" value="1"/>
</dbReference>
<keyword evidence="2" id="KW-0808">Transferase</keyword>
<dbReference type="OrthoDB" id="9795247at2"/>
<dbReference type="InterPro" id="IPR043129">
    <property type="entry name" value="ATPase_NBD"/>
</dbReference>
<dbReference type="AlphaFoldDB" id="A0A5C5WHC6"/>
<dbReference type="SUPFAM" id="SSF53067">
    <property type="entry name" value="Actin-like ATPase domain"/>
    <property type="match status" value="1"/>
</dbReference>
<gene>
    <name evidence="2" type="primary">glcK_3</name>
    <name evidence="2" type="ORF">Pla22_47060</name>
</gene>
<dbReference type="EMBL" id="SJPI01000003">
    <property type="protein sequence ID" value="TWT49509.1"/>
    <property type="molecule type" value="Genomic_DNA"/>
</dbReference>
<dbReference type="Pfam" id="PF00480">
    <property type="entry name" value="ROK"/>
    <property type="match status" value="1"/>
</dbReference>
<dbReference type="PANTHER" id="PTHR18964">
    <property type="entry name" value="ROK (REPRESSOR, ORF, KINASE) FAMILY"/>
    <property type="match status" value="1"/>
</dbReference>
<name>A0A5C5WHC6_9BACT</name>
<organism evidence="2 3">
    <name type="scientific">Rubripirellula amarantea</name>
    <dbReference type="NCBI Taxonomy" id="2527999"/>
    <lineage>
        <taxon>Bacteria</taxon>
        <taxon>Pseudomonadati</taxon>
        <taxon>Planctomycetota</taxon>
        <taxon>Planctomycetia</taxon>
        <taxon>Pirellulales</taxon>
        <taxon>Pirellulaceae</taxon>
        <taxon>Rubripirellula</taxon>
    </lineage>
</organism>
<evidence type="ECO:0000256" key="1">
    <source>
        <dbReference type="ARBA" id="ARBA00006479"/>
    </source>
</evidence>
<protein>
    <submittedName>
        <fullName evidence="2">Glucokinase</fullName>
        <ecNumber evidence="2">2.7.1.2</ecNumber>
    </submittedName>
</protein>
<dbReference type="Proteomes" id="UP000316598">
    <property type="component" value="Unassembled WGS sequence"/>
</dbReference>
<comment type="caution">
    <text evidence="2">The sequence shown here is derived from an EMBL/GenBank/DDBJ whole genome shotgun (WGS) entry which is preliminary data.</text>
</comment>
<dbReference type="EC" id="2.7.1.2" evidence="2"/>
<dbReference type="GO" id="GO:0004340">
    <property type="term" value="F:glucokinase activity"/>
    <property type="evidence" value="ECO:0007669"/>
    <property type="project" value="UniProtKB-EC"/>
</dbReference>
<reference evidence="2 3" key="1">
    <citation type="submission" date="2019-02" db="EMBL/GenBank/DDBJ databases">
        <title>Deep-cultivation of Planctomycetes and their phenomic and genomic characterization uncovers novel biology.</title>
        <authorList>
            <person name="Wiegand S."/>
            <person name="Jogler M."/>
            <person name="Boedeker C."/>
            <person name="Pinto D."/>
            <person name="Vollmers J."/>
            <person name="Rivas-Marin E."/>
            <person name="Kohn T."/>
            <person name="Peeters S.H."/>
            <person name="Heuer A."/>
            <person name="Rast P."/>
            <person name="Oberbeckmann S."/>
            <person name="Bunk B."/>
            <person name="Jeske O."/>
            <person name="Meyerdierks A."/>
            <person name="Storesund J.E."/>
            <person name="Kallscheuer N."/>
            <person name="Luecker S."/>
            <person name="Lage O.M."/>
            <person name="Pohl T."/>
            <person name="Merkel B.J."/>
            <person name="Hornburger P."/>
            <person name="Mueller R.-W."/>
            <person name="Bruemmer F."/>
            <person name="Labrenz M."/>
            <person name="Spormann A.M."/>
            <person name="Op Den Camp H."/>
            <person name="Overmann J."/>
            <person name="Amann R."/>
            <person name="Jetten M.S.M."/>
            <person name="Mascher T."/>
            <person name="Medema M.H."/>
            <person name="Devos D.P."/>
            <person name="Kaster A.-K."/>
            <person name="Ovreas L."/>
            <person name="Rohde M."/>
            <person name="Galperin M.Y."/>
            <person name="Jogler C."/>
        </authorList>
    </citation>
    <scope>NUCLEOTIDE SEQUENCE [LARGE SCALE GENOMIC DNA]</scope>
    <source>
        <strain evidence="2 3">Pla22</strain>
    </source>
</reference>
<comment type="similarity">
    <text evidence="1">Belongs to the ROK (NagC/XylR) family.</text>
</comment>
<dbReference type="Gene3D" id="3.30.420.40">
    <property type="match status" value="2"/>
</dbReference>
<sequence>MTYSNATIEIAQATAPFFWGVDIGGTGIKLALVDDSGHVVSFTNLPTRQSEGADAAMDQIAEVIQKTEDSLGVRGLRIGLGAPGPMDLPNGLLVSPPQLPAWWGYKIVDAVETRTNRPVSFLNDANAAAYGEFWLGSGRAESSMLLLTLGTGVGGGIIVDDELINGVNSCGSECGHMIVDPAPTARLCVWGGGRGHLEAYASASGVVQRTRELLTQGAQSALTGLLGGENSELTAKKVYEAALDGDALSLQVVDETARWLGVGITTLVHTIDPGTVVLGGAMTFGGPNCKIGQRFLAGISEEFRSRTFENIFAGTHIKFATLGPEAGYLGLAGYARKEHAQD</sequence>
<proteinExistence type="inferred from homology"/>
<dbReference type="RefSeq" id="WP_146517006.1">
    <property type="nucleotide sequence ID" value="NZ_SJPI01000003.1"/>
</dbReference>
<keyword evidence="3" id="KW-1185">Reference proteome</keyword>
<evidence type="ECO:0000313" key="3">
    <source>
        <dbReference type="Proteomes" id="UP000316598"/>
    </source>
</evidence>
<keyword evidence="2" id="KW-0418">Kinase</keyword>
<accession>A0A5C5WHC6</accession>
<dbReference type="InterPro" id="IPR000600">
    <property type="entry name" value="ROK"/>
</dbReference>
<evidence type="ECO:0000313" key="2">
    <source>
        <dbReference type="EMBL" id="TWT49509.1"/>
    </source>
</evidence>